<feature type="transmembrane region" description="Helical" evidence="7">
    <location>
        <begin position="73"/>
        <end position="93"/>
    </location>
</feature>
<evidence type="ECO:0000313" key="9">
    <source>
        <dbReference type="Proteomes" id="UP000647424"/>
    </source>
</evidence>
<keyword evidence="5 7" id="KW-1133">Transmembrane helix</keyword>
<comment type="similarity">
    <text evidence="2">Belongs to the Rht family.</text>
</comment>
<dbReference type="GO" id="GO:0015190">
    <property type="term" value="F:L-leucine transmembrane transporter activity"/>
    <property type="evidence" value="ECO:0007669"/>
    <property type="project" value="TreeGrafter"/>
</dbReference>
<proteinExistence type="inferred from homology"/>
<name>A0A927ILG9_9BURK</name>
<keyword evidence="3" id="KW-1003">Cell membrane</keyword>
<keyword evidence="4 7" id="KW-0812">Transmembrane</keyword>
<dbReference type="Pfam" id="PF01810">
    <property type="entry name" value="LysE"/>
    <property type="match status" value="1"/>
</dbReference>
<accession>A0A927ILG9</accession>
<organism evidence="8 9">
    <name type="scientific">Limnohabitans radicicola</name>
    <dbReference type="NCBI Taxonomy" id="2771427"/>
    <lineage>
        <taxon>Bacteria</taxon>
        <taxon>Pseudomonadati</taxon>
        <taxon>Pseudomonadota</taxon>
        <taxon>Betaproteobacteria</taxon>
        <taxon>Burkholderiales</taxon>
        <taxon>Comamonadaceae</taxon>
        <taxon>Limnohabitans</taxon>
    </lineage>
</organism>
<dbReference type="AlphaFoldDB" id="A0A927ILG9"/>
<comment type="caution">
    <text evidence="8">The sequence shown here is derived from an EMBL/GenBank/DDBJ whole genome shotgun (WGS) entry which is preliminary data.</text>
</comment>
<sequence>MFFGISDYGAFVAAIVLFLAIPGPGNLALITSTSKGGIAGGLGATLGVIAGDQVLMWLAVAGVATVLATYPAAFAAVQWLGALYLAWLGWKMLSAKPGDAPVLNIRPRHYFQQAVAITLLNPKAIVFYMAFFPLFVDPQTHLGLISFGVMAATIAALTFLYGLGMTLLTHYLAERMRANPRIGRVLEKLAGIFLIGFGIKLAISK</sequence>
<comment type="subcellular location">
    <subcellularLocation>
        <location evidence="1">Cell membrane</location>
        <topology evidence="1">Multi-pass membrane protein</topology>
    </subcellularLocation>
</comment>
<dbReference type="PANTHER" id="PTHR30086:SF15">
    <property type="entry name" value="LEUCINE EFFLUX PROTEIN"/>
    <property type="match status" value="1"/>
</dbReference>
<evidence type="ECO:0000256" key="6">
    <source>
        <dbReference type="ARBA" id="ARBA00023136"/>
    </source>
</evidence>
<feature type="transmembrane region" description="Helical" evidence="7">
    <location>
        <begin position="142"/>
        <end position="173"/>
    </location>
</feature>
<feature type="transmembrane region" description="Helical" evidence="7">
    <location>
        <begin position="114"/>
        <end position="136"/>
    </location>
</feature>
<keyword evidence="9" id="KW-1185">Reference proteome</keyword>
<dbReference type="EMBL" id="JACYFT010000001">
    <property type="protein sequence ID" value="MBD8050151.1"/>
    <property type="molecule type" value="Genomic_DNA"/>
</dbReference>
<dbReference type="Proteomes" id="UP000647424">
    <property type="component" value="Unassembled WGS sequence"/>
</dbReference>
<dbReference type="GO" id="GO:0005886">
    <property type="term" value="C:plasma membrane"/>
    <property type="evidence" value="ECO:0007669"/>
    <property type="project" value="UniProtKB-SubCell"/>
</dbReference>
<gene>
    <name evidence="8" type="ORF">IC609_06320</name>
</gene>
<feature type="transmembrane region" description="Helical" evidence="7">
    <location>
        <begin position="12"/>
        <end position="30"/>
    </location>
</feature>
<dbReference type="GO" id="GO:0015820">
    <property type="term" value="P:L-leucine transport"/>
    <property type="evidence" value="ECO:0007669"/>
    <property type="project" value="TreeGrafter"/>
</dbReference>
<dbReference type="PIRSF" id="PIRSF006324">
    <property type="entry name" value="LeuE"/>
    <property type="match status" value="1"/>
</dbReference>
<dbReference type="RefSeq" id="WP_191818566.1">
    <property type="nucleotide sequence ID" value="NZ_JACYFT010000001.1"/>
</dbReference>
<evidence type="ECO:0000256" key="2">
    <source>
        <dbReference type="ARBA" id="ARBA00007928"/>
    </source>
</evidence>
<keyword evidence="6 7" id="KW-0472">Membrane</keyword>
<feature type="transmembrane region" description="Helical" evidence="7">
    <location>
        <begin position="185"/>
        <end position="203"/>
    </location>
</feature>
<evidence type="ECO:0000313" key="8">
    <source>
        <dbReference type="EMBL" id="MBD8050151.1"/>
    </source>
</evidence>
<evidence type="ECO:0000256" key="1">
    <source>
        <dbReference type="ARBA" id="ARBA00004651"/>
    </source>
</evidence>
<evidence type="ECO:0000256" key="4">
    <source>
        <dbReference type="ARBA" id="ARBA00022692"/>
    </source>
</evidence>
<evidence type="ECO:0000256" key="7">
    <source>
        <dbReference type="SAM" id="Phobius"/>
    </source>
</evidence>
<reference evidence="8" key="1">
    <citation type="submission" date="2020-09" db="EMBL/GenBank/DDBJ databases">
        <title>Genome seq and assembly of Limnohabitants sp.</title>
        <authorList>
            <person name="Chhetri G."/>
        </authorList>
    </citation>
    <scope>NUCLEOTIDE SEQUENCE</scope>
    <source>
        <strain evidence="8">JUR4</strain>
    </source>
</reference>
<feature type="transmembrane region" description="Helical" evidence="7">
    <location>
        <begin position="42"/>
        <end position="67"/>
    </location>
</feature>
<dbReference type="PANTHER" id="PTHR30086">
    <property type="entry name" value="ARGININE EXPORTER PROTEIN ARGO"/>
    <property type="match status" value="1"/>
</dbReference>
<protein>
    <submittedName>
        <fullName evidence="8">LysE family transporter</fullName>
    </submittedName>
</protein>
<evidence type="ECO:0000256" key="3">
    <source>
        <dbReference type="ARBA" id="ARBA00022475"/>
    </source>
</evidence>
<evidence type="ECO:0000256" key="5">
    <source>
        <dbReference type="ARBA" id="ARBA00022989"/>
    </source>
</evidence>
<dbReference type="InterPro" id="IPR001123">
    <property type="entry name" value="LeuE-type"/>
</dbReference>